<dbReference type="PANTHER" id="PTHR30408:SF12">
    <property type="entry name" value="TYPE I RESTRICTION ENZYME MJAVIII SPECIFICITY SUBUNIT"/>
    <property type="match status" value="1"/>
</dbReference>
<evidence type="ECO:0000259" key="5">
    <source>
        <dbReference type="Pfam" id="PF01420"/>
    </source>
</evidence>
<keyword evidence="3" id="KW-0238">DNA-binding</keyword>
<proteinExistence type="inferred from homology"/>
<dbReference type="EMBL" id="JACANB010000024">
    <property type="protein sequence ID" value="MDM1697387.1"/>
    <property type="molecule type" value="Genomic_DNA"/>
</dbReference>
<evidence type="ECO:0000256" key="2">
    <source>
        <dbReference type="ARBA" id="ARBA00022747"/>
    </source>
</evidence>
<dbReference type="InterPro" id="IPR000055">
    <property type="entry name" value="Restrct_endonuc_typeI_TRD"/>
</dbReference>
<name>A0AAW7DTE8_9GAMM</name>
<dbReference type="GO" id="GO:0003677">
    <property type="term" value="F:DNA binding"/>
    <property type="evidence" value="ECO:0007669"/>
    <property type="project" value="UniProtKB-KW"/>
</dbReference>
<dbReference type="PANTHER" id="PTHR30408">
    <property type="entry name" value="TYPE-1 RESTRICTION ENZYME ECOKI SPECIFICITY PROTEIN"/>
    <property type="match status" value="1"/>
</dbReference>
<evidence type="ECO:0000313" key="7">
    <source>
        <dbReference type="Proteomes" id="UP001173465"/>
    </source>
</evidence>
<keyword evidence="6" id="KW-0378">Hydrolase</keyword>
<dbReference type="Pfam" id="PF01420">
    <property type="entry name" value="Methylase_S"/>
    <property type="match status" value="2"/>
</dbReference>
<dbReference type="RefSeq" id="WP_286594608.1">
    <property type="nucleotide sequence ID" value="NZ_JACANB010000024.1"/>
</dbReference>
<feature type="coiled-coil region" evidence="4">
    <location>
        <begin position="354"/>
        <end position="381"/>
    </location>
</feature>
<keyword evidence="6" id="KW-0255">Endonuclease</keyword>
<dbReference type="GO" id="GO:0004519">
    <property type="term" value="F:endonuclease activity"/>
    <property type="evidence" value="ECO:0007669"/>
    <property type="project" value="UniProtKB-KW"/>
</dbReference>
<gene>
    <name evidence="6" type="ORF">HX099_12150</name>
</gene>
<reference evidence="6" key="1">
    <citation type="submission" date="2020-06" db="EMBL/GenBank/DDBJ databases">
        <authorList>
            <person name="Dong N."/>
        </authorList>
    </citation>
    <scope>NUCLEOTIDE SEQUENCE</scope>
    <source>
        <strain evidence="6">DF46-2-2</strain>
    </source>
</reference>
<dbReference type="AlphaFoldDB" id="A0AAW7DTE8"/>
<dbReference type="GO" id="GO:0009307">
    <property type="term" value="P:DNA restriction-modification system"/>
    <property type="evidence" value="ECO:0007669"/>
    <property type="project" value="UniProtKB-KW"/>
</dbReference>
<accession>A0AAW7DTE8</accession>
<feature type="domain" description="Type I restriction modification DNA specificity" evidence="5">
    <location>
        <begin position="195"/>
        <end position="368"/>
    </location>
</feature>
<dbReference type="Gene3D" id="1.10.287.1120">
    <property type="entry name" value="Bipartite methylase S protein"/>
    <property type="match status" value="1"/>
</dbReference>
<protein>
    <submittedName>
        <fullName evidence="6">Restriction endonuclease subunit S</fullName>
    </submittedName>
</protein>
<dbReference type="Proteomes" id="UP001173465">
    <property type="component" value="Unassembled WGS sequence"/>
</dbReference>
<dbReference type="SUPFAM" id="SSF116734">
    <property type="entry name" value="DNA methylase specificity domain"/>
    <property type="match status" value="2"/>
</dbReference>
<sequence length="392" mass="43453">MNKTKGCLIANFATVPENDGLLVLRSSNIKNGSIVLEDNVYVDCCIDDAKLTRLKDILICVRNGSKTLIGKSAIITNPAAIGQAHGAFMSVFRSESNEYVFQLFQTSMFFRQVSADLGATINSINTNNLLKYKFPFPPLPEQKKIAQILSTWDNAISATERLLENSQQRKKALMRQLLTGNKRLLDKNGVRFSGEWKKYQLEDLFSFKKGKGLSKADLSVSGTNKCILYGELYTRYSEVVNTVYSRTNLSDGTPSVCGDILIPSSTTTSGIDLANATAILEDNVLLGGDINILRAKKKLSAPFFAHLLTHVKKHEIASRAQGITIIHLYSTDLKDIGVFIPTELIEQQKIAEVLSVADQEISALKQKLDAFKQEKKALMQQLLTGKRRVTLN</sequence>
<evidence type="ECO:0000256" key="3">
    <source>
        <dbReference type="ARBA" id="ARBA00023125"/>
    </source>
</evidence>
<dbReference type="InterPro" id="IPR044946">
    <property type="entry name" value="Restrct_endonuc_typeI_TRD_sf"/>
</dbReference>
<organism evidence="6 7">
    <name type="scientific">Thiopseudomonas alkaliphila</name>
    <dbReference type="NCBI Taxonomy" id="1697053"/>
    <lineage>
        <taxon>Bacteria</taxon>
        <taxon>Pseudomonadati</taxon>
        <taxon>Pseudomonadota</taxon>
        <taxon>Gammaproteobacteria</taxon>
        <taxon>Pseudomonadales</taxon>
        <taxon>Pseudomonadaceae</taxon>
        <taxon>Thiopseudomonas</taxon>
    </lineage>
</organism>
<comment type="similarity">
    <text evidence="1">Belongs to the type-I restriction system S methylase family.</text>
</comment>
<keyword evidence="4" id="KW-0175">Coiled coil</keyword>
<keyword evidence="6" id="KW-0540">Nuclease</keyword>
<evidence type="ECO:0000256" key="1">
    <source>
        <dbReference type="ARBA" id="ARBA00010923"/>
    </source>
</evidence>
<dbReference type="CDD" id="cd17265">
    <property type="entry name" value="RMtype1_S_Eco4255III-TRD2-CR2_like"/>
    <property type="match status" value="1"/>
</dbReference>
<feature type="domain" description="Type I restriction modification DNA specificity" evidence="5">
    <location>
        <begin position="55"/>
        <end position="162"/>
    </location>
</feature>
<dbReference type="Gene3D" id="3.90.220.20">
    <property type="entry name" value="DNA methylase specificity domains"/>
    <property type="match status" value="2"/>
</dbReference>
<keyword evidence="2" id="KW-0680">Restriction system</keyword>
<reference evidence="6" key="2">
    <citation type="journal article" date="2022" name="Sci. Total Environ.">
        <title>Prevalence, transmission, and molecular epidemiology of tet(X)-positive bacteria among humans, animals, and environmental niches in China: An epidemiological, and genomic-based study.</title>
        <authorList>
            <person name="Dong N."/>
            <person name="Zeng Y."/>
            <person name="Cai C."/>
            <person name="Sun C."/>
            <person name="Lu J."/>
            <person name="Liu C."/>
            <person name="Zhou H."/>
            <person name="Sun Q."/>
            <person name="Shu L."/>
            <person name="Wang H."/>
            <person name="Wang Y."/>
            <person name="Wang S."/>
            <person name="Wu C."/>
            <person name="Chan E.W."/>
            <person name="Chen G."/>
            <person name="Shen Z."/>
            <person name="Chen S."/>
            <person name="Zhang R."/>
        </authorList>
    </citation>
    <scope>NUCLEOTIDE SEQUENCE</scope>
    <source>
        <strain evidence="6">DF46-2-2</strain>
    </source>
</reference>
<dbReference type="InterPro" id="IPR052021">
    <property type="entry name" value="Type-I_RS_S_subunit"/>
</dbReference>
<evidence type="ECO:0000313" key="6">
    <source>
        <dbReference type="EMBL" id="MDM1697387.1"/>
    </source>
</evidence>
<evidence type="ECO:0000256" key="4">
    <source>
        <dbReference type="SAM" id="Coils"/>
    </source>
</evidence>
<comment type="caution">
    <text evidence="6">The sequence shown here is derived from an EMBL/GenBank/DDBJ whole genome shotgun (WGS) entry which is preliminary data.</text>
</comment>